<dbReference type="SUPFAM" id="SSF54849">
    <property type="entry name" value="GroEL-intermediate domain like"/>
    <property type="match status" value="1"/>
</dbReference>
<gene>
    <name evidence="9" type="ORF">ZIOFF_055088</name>
</gene>
<dbReference type="PANTHER" id="PTHR11353">
    <property type="entry name" value="CHAPERONIN"/>
    <property type="match status" value="1"/>
</dbReference>
<keyword evidence="8" id="KW-0812">Transmembrane</keyword>
<organism evidence="9 10">
    <name type="scientific">Zingiber officinale</name>
    <name type="common">Ginger</name>
    <name type="synonym">Amomum zingiber</name>
    <dbReference type="NCBI Taxonomy" id="94328"/>
    <lineage>
        <taxon>Eukaryota</taxon>
        <taxon>Viridiplantae</taxon>
        <taxon>Streptophyta</taxon>
        <taxon>Embryophyta</taxon>
        <taxon>Tracheophyta</taxon>
        <taxon>Spermatophyta</taxon>
        <taxon>Magnoliopsida</taxon>
        <taxon>Liliopsida</taxon>
        <taxon>Zingiberales</taxon>
        <taxon>Zingiberaceae</taxon>
        <taxon>Zingiber</taxon>
    </lineage>
</organism>
<comment type="similarity">
    <text evidence="2">Belongs to the chaperonin (HSP60) family.</text>
</comment>
<dbReference type="Gene3D" id="3.50.7.10">
    <property type="entry name" value="GroEL"/>
    <property type="match status" value="1"/>
</dbReference>
<evidence type="ECO:0000256" key="4">
    <source>
        <dbReference type="ARBA" id="ARBA00022490"/>
    </source>
</evidence>
<evidence type="ECO:0000256" key="5">
    <source>
        <dbReference type="ARBA" id="ARBA00022741"/>
    </source>
</evidence>
<dbReference type="Proteomes" id="UP000734854">
    <property type="component" value="Unassembled WGS sequence"/>
</dbReference>
<evidence type="ECO:0000313" key="10">
    <source>
        <dbReference type="Proteomes" id="UP000734854"/>
    </source>
</evidence>
<evidence type="ECO:0000256" key="3">
    <source>
        <dbReference type="ARBA" id="ARBA00008020"/>
    </source>
</evidence>
<evidence type="ECO:0000256" key="6">
    <source>
        <dbReference type="ARBA" id="ARBA00022840"/>
    </source>
</evidence>
<dbReference type="EMBL" id="JACMSC010000015">
    <property type="protein sequence ID" value="KAG6486512.1"/>
    <property type="molecule type" value="Genomic_DNA"/>
</dbReference>
<feature type="transmembrane region" description="Helical" evidence="8">
    <location>
        <begin position="43"/>
        <end position="60"/>
    </location>
</feature>
<comment type="caution">
    <text evidence="9">The sequence shown here is derived from an EMBL/GenBank/DDBJ whole genome shotgun (WGS) entry which is preliminary data.</text>
</comment>
<dbReference type="NCBIfam" id="TIGR02347">
    <property type="entry name" value="chap_CCT_zeta"/>
    <property type="match status" value="1"/>
</dbReference>
<dbReference type="Gene3D" id="1.10.560.10">
    <property type="entry name" value="GroEL-like equatorial domain"/>
    <property type="match status" value="1"/>
</dbReference>
<dbReference type="InterPro" id="IPR002194">
    <property type="entry name" value="Chaperonin_TCP-1_CS"/>
</dbReference>
<keyword evidence="8" id="KW-1133">Transmembrane helix</keyword>
<proteinExistence type="inferred from homology"/>
<evidence type="ECO:0000256" key="2">
    <source>
        <dbReference type="ARBA" id="ARBA00006607"/>
    </source>
</evidence>
<dbReference type="InterPro" id="IPR002423">
    <property type="entry name" value="Cpn60/GroEL/TCP-1"/>
</dbReference>
<dbReference type="GO" id="GO:0051082">
    <property type="term" value="F:unfolded protein binding"/>
    <property type="evidence" value="ECO:0007669"/>
    <property type="project" value="InterPro"/>
</dbReference>
<dbReference type="PROSITE" id="PS00750">
    <property type="entry name" value="TCP1_1"/>
    <property type="match status" value="1"/>
</dbReference>
<dbReference type="AlphaFoldDB" id="A0A8J5KEA1"/>
<dbReference type="SUPFAM" id="SSF48592">
    <property type="entry name" value="GroEL equatorial domain-like"/>
    <property type="match status" value="1"/>
</dbReference>
<keyword evidence="5" id="KW-0547">Nucleotide-binding</keyword>
<dbReference type="InterPro" id="IPR027409">
    <property type="entry name" value="GroEL-like_apical_dom_sf"/>
</dbReference>
<dbReference type="InterPro" id="IPR001844">
    <property type="entry name" value="Cpn60/GroEL"/>
</dbReference>
<evidence type="ECO:0000313" key="9">
    <source>
        <dbReference type="EMBL" id="KAG6486512.1"/>
    </source>
</evidence>
<comment type="subcellular location">
    <subcellularLocation>
        <location evidence="1">Cytoplasm</location>
    </subcellularLocation>
</comment>
<dbReference type="GO" id="GO:0016887">
    <property type="term" value="F:ATP hydrolysis activity"/>
    <property type="evidence" value="ECO:0007669"/>
    <property type="project" value="InterPro"/>
</dbReference>
<dbReference type="SUPFAM" id="SSF52029">
    <property type="entry name" value="GroEL apical domain-like"/>
    <property type="match status" value="1"/>
</dbReference>
<protein>
    <submittedName>
        <fullName evidence="9">Uncharacterized protein</fullName>
    </submittedName>
</protein>
<comment type="similarity">
    <text evidence="3">Belongs to the TCP-1 chaperonin family.</text>
</comment>
<evidence type="ECO:0000256" key="1">
    <source>
        <dbReference type="ARBA" id="ARBA00004496"/>
    </source>
</evidence>
<keyword evidence="4" id="KW-0963">Cytoplasm</keyword>
<accession>A0A8J5KEA1</accession>
<dbReference type="GO" id="GO:0005737">
    <property type="term" value="C:cytoplasm"/>
    <property type="evidence" value="ECO:0007669"/>
    <property type="project" value="UniProtKB-SubCell"/>
</dbReference>
<dbReference type="InterPro" id="IPR012722">
    <property type="entry name" value="Chap_CCT_zeta"/>
</dbReference>
<dbReference type="FunFam" id="3.50.7.10:FF:000004">
    <property type="entry name" value="T-complex protein 1 subunit zeta"/>
    <property type="match status" value="1"/>
</dbReference>
<sequence length="539" mass="59625">MSIRALNPQAEVLNKSAALHMNINAAKGLQDVLKTNLGPKGTIKMLFFFSLSFLLYVPFLRQVLIFACRLVGGAGDIKLTKDGNTLLKEMQIQNPTAIMIARTAVAQDDASGDGTTSTVLFIGELMKQSEQKISEGMHPRVLVDGFEIAKRATLEFLEKFKTPVVMGDAPDKEILKMVARTTLRTKLYESLADQLTNAVVDAVLCIRKQDEPIDLFMVEIMHMRHKFDVDTRLVEGIVLDHGSRHPDMKRRAENCYILTCNVSLEYEKSEINAGFFYSNAEQREQMVAAERRQVCSGNDKNFVVINQKGIDPPSLDLLARAGIIALRRAKRRNMERLVLACGGEAINSVDDLTVDCLGWAGLVYEHILGEEKYTFVENVKNPRSWPNDHTIAQIKDATRDGLRSVKNTIEDEAVVLGAGAFEVAARQHLINNVKKTVQGRAQIGVEAFADALLVVPKTLAENSGHDTLDAIIAISGEHDRGNIVGLNLHTGTPVDPQMEGIFDNYSVKRQLINSGPVIASQLLLVDEVIRAGRNMRKPT</sequence>
<dbReference type="InterPro" id="IPR017998">
    <property type="entry name" value="Chaperone_TCP-1"/>
</dbReference>
<dbReference type="GO" id="GO:0005524">
    <property type="term" value="F:ATP binding"/>
    <property type="evidence" value="ECO:0007669"/>
    <property type="project" value="UniProtKB-KW"/>
</dbReference>
<keyword evidence="7" id="KW-0143">Chaperone</keyword>
<evidence type="ECO:0000256" key="7">
    <source>
        <dbReference type="ARBA" id="ARBA00023186"/>
    </source>
</evidence>
<dbReference type="GO" id="GO:0140662">
    <property type="term" value="F:ATP-dependent protein folding chaperone"/>
    <property type="evidence" value="ECO:0007669"/>
    <property type="project" value="InterPro"/>
</dbReference>
<evidence type="ECO:0000256" key="8">
    <source>
        <dbReference type="SAM" id="Phobius"/>
    </source>
</evidence>
<dbReference type="PRINTS" id="PR00298">
    <property type="entry name" value="CHAPERONIN60"/>
</dbReference>
<keyword evidence="6" id="KW-0067">ATP-binding</keyword>
<keyword evidence="10" id="KW-1185">Reference proteome</keyword>
<dbReference type="InterPro" id="IPR027413">
    <property type="entry name" value="GROEL-like_equatorial_sf"/>
</dbReference>
<dbReference type="Pfam" id="PF00118">
    <property type="entry name" value="Cpn60_TCP1"/>
    <property type="match status" value="1"/>
</dbReference>
<dbReference type="Gene3D" id="3.30.260.10">
    <property type="entry name" value="TCP-1-like chaperonin intermediate domain"/>
    <property type="match status" value="1"/>
</dbReference>
<name>A0A8J5KEA1_ZINOF</name>
<dbReference type="PROSITE" id="PS00751">
    <property type="entry name" value="TCP1_2"/>
    <property type="match status" value="1"/>
</dbReference>
<dbReference type="GO" id="GO:0042026">
    <property type="term" value="P:protein refolding"/>
    <property type="evidence" value="ECO:0007669"/>
    <property type="project" value="InterPro"/>
</dbReference>
<keyword evidence="8" id="KW-0472">Membrane</keyword>
<reference evidence="9 10" key="1">
    <citation type="submission" date="2020-08" db="EMBL/GenBank/DDBJ databases">
        <title>Plant Genome Project.</title>
        <authorList>
            <person name="Zhang R.-G."/>
        </authorList>
    </citation>
    <scope>NUCLEOTIDE SEQUENCE [LARGE SCALE GENOMIC DNA]</scope>
    <source>
        <tissue evidence="9">Rhizome</tissue>
    </source>
</reference>
<dbReference type="CDD" id="cd03342">
    <property type="entry name" value="TCP1_zeta"/>
    <property type="match status" value="1"/>
</dbReference>
<dbReference type="InterPro" id="IPR027410">
    <property type="entry name" value="TCP-1-like_intermed_sf"/>
</dbReference>